<evidence type="ECO:0000256" key="5">
    <source>
        <dbReference type="ARBA" id="ARBA00022691"/>
    </source>
</evidence>
<dbReference type="GO" id="GO:0005829">
    <property type="term" value="C:cytosol"/>
    <property type="evidence" value="ECO:0007669"/>
    <property type="project" value="TreeGrafter"/>
</dbReference>
<dbReference type="Gene3D" id="3.40.50.150">
    <property type="entry name" value="Vaccinia Virus protein VP39"/>
    <property type="match status" value="1"/>
</dbReference>
<dbReference type="InterPro" id="IPR011530">
    <property type="entry name" value="rRNA_adenine_dimethylase"/>
</dbReference>
<dbReference type="GO" id="GO:0003723">
    <property type="term" value="F:RNA binding"/>
    <property type="evidence" value="ECO:0007669"/>
    <property type="project" value="UniProtKB-UniRule"/>
</dbReference>
<evidence type="ECO:0000256" key="7">
    <source>
        <dbReference type="HAMAP-Rule" id="MF_00607"/>
    </source>
</evidence>
<proteinExistence type="inferred from homology"/>
<feature type="binding site" evidence="7 8">
    <location>
        <position position="52"/>
    </location>
    <ligand>
        <name>S-adenosyl-L-methionine</name>
        <dbReference type="ChEBI" id="CHEBI:59789"/>
    </ligand>
</feature>
<accession>A0A9D9DE64</accession>
<dbReference type="GO" id="GO:0052908">
    <property type="term" value="F:16S rRNA (adenine(1518)-N(6)/adenine(1519)-N(6))-dimethyltransferase activity"/>
    <property type="evidence" value="ECO:0007669"/>
    <property type="project" value="UniProtKB-EC"/>
</dbReference>
<feature type="binding site" evidence="7 8">
    <location>
        <position position="25"/>
    </location>
    <ligand>
        <name>S-adenosyl-L-methionine</name>
        <dbReference type="ChEBI" id="CHEBI:59789"/>
    </ligand>
</feature>
<keyword evidence="2 7" id="KW-0698">rRNA processing</keyword>
<dbReference type="InterPro" id="IPR029063">
    <property type="entry name" value="SAM-dependent_MTases_sf"/>
</dbReference>
<dbReference type="HAMAP" id="MF_00607">
    <property type="entry name" value="16SrRNA_methyltr_A"/>
    <property type="match status" value="1"/>
</dbReference>
<evidence type="ECO:0000313" key="11">
    <source>
        <dbReference type="Proteomes" id="UP000823634"/>
    </source>
</evidence>
<evidence type="ECO:0000256" key="4">
    <source>
        <dbReference type="ARBA" id="ARBA00022679"/>
    </source>
</evidence>
<dbReference type="SUPFAM" id="SSF53335">
    <property type="entry name" value="S-adenosyl-L-methionine-dependent methyltransferases"/>
    <property type="match status" value="1"/>
</dbReference>
<evidence type="ECO:0000259" key="9">
    <source>
        <dbReference type="SMART" id="SM00650"/>
    </source>
</evidence>
<comment type="caution">
    <text evidence="7 8">Lacks conserved residue(s) required for the propagation of feature annotation.</text>
</comment>
<comment type="subcellular location">
    <subcellularLocation>
        <location evidence="7">Cytoplasm</location>
    </subcellularLocation>
</comment>
<dbReference type="PANTHER" id="PTHR11727">
    <property type="entry name" value="DIMETHYLADENOSINE TRANSFERASE"/>
    <property type="match status" value="1"/>
</dbReference>
<organism evidence="10 11">
    <name type="scientific">Candidatus Alloenteromonas pullistercoris</name>
    <dbReference type="NCBI Taxonomy" id="2840785"/>
    <lineage>
        <taxon>Bacteria</taxon>
        <taxon>Bacillati</taxon>
        <taxon>Bacillota</taxon>
        <taxon>Bacillota incertae sedis</taxon>
        <taxon>Candidatus Alloenteromonas</taxon>
    </lineage>
</organism>
<dbReference type="InterPro" id="IPR020598">
    <property type="entry name" value="rRNA_Ade_methylase_Trfase_N"/>
</dbReference>
<evidence type="ECO:0000256" key="2">
    <source>
        <dbReference type="ARBA" id="ARBA00022552"/>
    </source>
</evidence>
<feature type="domain" description="Ribosomal RNA adenine methylase transferase N-terminal" evidence="9">
    <location>
        <begin position="32"/>
        <end position="198"/>
    </location>
</feature>
<keyword evidence="3 7" id="KW-0489">Methyltransferase</keyword>
<keyword evidence="6 7" id="KW-0694">RNA-binding</keyword>
<keyword evidence="4 7" id="KW-0808">Transferase</keyword>
<evidence type="ECO:0000313" key="10">
    <source>
        <dbReference type="EMBL" id="MBO8425973.1"/>
    </source>
</evidence>
<evidence type="ECO:0000256" key="3">
    <source>
        <dbReference type="ARBA" id="ARBA00022603"/>
    </source>
</evidence>
<dbReference type="NCBIfam" id="TIGR00755">
    <property type="entry name" value="ksgA"/>
    <property type="match status" value="1"/>
</dbReference>
<keyword evidence="1 7" id="KW-0963">Cytoplasm</keyword>
<gene>
    <name evidence="7 10" type="primary">rsmA</name>
    <name evidence="7" type="synonym">ksgA</name>
    <name evidence="10" type="ORF">IAC61_01455</name>
</gene>
<feature type="binding site" evidence="7 8">
    <location>
        <position position="27"/>
    </location>
    <ligand>
        <name>S-adenosyl-L-methionine</name>
        <dbReference type="ChEBI" id="CHEBI:59789"/>
    </ligand>
</feature>
<comment type="caution">
    <text evidence="10">The sequence shown here is derived from an EMBL/GenBank/DDBJ whole genome shotgun (WGS) entry which is preliminary data.</text>
</comment>
<feature type="binding site" evidence="7 8">
    <location>
        <position position="113"/>
    </location>
    <ligand>
        <name>S-adenosyl-L-methionine</name>
        <dbReference type="ChEBI" id="CHEBI:59789"/>
    </ligand>
</feature>
<dbReference type="SMART" id="SM00650">
    <property type="entry name" value="rADc"/>
    <property type="match status" value="1"/>
</dbReference>
<evidence type="ECO:0000256" key="8">
    <source>
        <dbReference type="PROSITE-ProRule" id="PRU01026"/>
    </source>
</evidence>
<keyword evidence="5 7" id="KW-0949">S-adenosyl-L-methionine</keyword>
<dbReference type="AlphaFoldDB" id="A0A9D9DE64"/>
<comment type="similarity">
    <text evidence="7">Belongs to the class I-like SAM-binding methyltransferase superfamily. rRNA adenine N(6)-methyltransferase family. RsmA subfamily.</text>
</comment>
<dbReference type="Proteomes" id="UP000823634">
    <property type="component" value="Unassembled WGS sequence"/>
</dbReference>
<comment type="function">
    <text evidence="7">Specifically dimethylates two adjacent adenosines (A1518 and A1519) in the loop of a conserved hairpin near the 3'-end of 16S rRNA in the 30S particle. May play a critical role in biogenesis of 30S subunits.</text>
</comment>
<dbReference type="Pfam" id="PF00398">
    <property type="entry name" value="RrnaAD"/>
    <property type="match status" value="1"/>
</dbReference>
<sequence>MVDPKAYFQRISEFKLLAKKEVGQNFLLDINVAKSIVALLEATGEDKVLEIGCGAGSLTYFLAQEGFDATAIDIDPSMVGKLEQDFASVQNIKIVQANGMRFDYSPYTKIIGNLPYYITSGLVEKALLGGTNCSTFVFMVQKEAAERLLSKPNTKDYSPLSILISLSSEAKTALKVSRNCFSPAPHVDSSVIVLKRKAIEVSKIEKTYRFALQCFKQRRKTLANNLKSMGKSQQEIARLLSLIGFDSSARPEQLSPEQYFAIANI</sequence>
<reference evidence="10" key="2">
    <citation type="journal article" date="2021" name="PeerJ">
        <title>Extensive microbial diversity within the chicken gut microbiome revealed by metagenomics and culture.</title>
        <authorList>
            <person name="Gilroy R."/>
            <person name="Ravi A."/>
            <person name="Getino M."/>
            <person name="Pursley I."/>
            <person name="Horton D.L."/>
            <person name="Alikhan N.F."/>
            <person name="Baker D."/>
            <person name="Gharbi K."/>
            <person name="Hall N."/>
            <person name="Watson M."/>
            <person name="Adriaenssens E.M."/>
            <person name="Foster-Nyarko E."/>
            <person name="Jarju S."/>
            <person name="Secka A."/>
            <person name="Antonio M."/>
            <person name="Oren A."/>
            <person name="Chaudhuri R.R."/>
            <person name="La Ragione R."/>
            <person name="Hildebrand F."/>
            <person name="Pallen M.J."/>
        </authorList>
    </citation>
    <scope>NUCLEOTIDE SEQUENCE</scope>
    <source>
        <strain evidence="10">17113</strain>
    </source>
</reference>
<dbReference type="EC" id="2.1.1.182" evidence="7"/>
<dbReference type="CDD" id="cd02440">
    <property type="entry name" value="AdoMet_MTases"/>
    <property type="match status" value="1"/>
</dbReference>
<feature type="binding site" evidence="8">
    <location>
        <position position="73"/>
    </location>
    <ligand>
        <name>S-adenosyl-L-methionine</name>
        <dbReference type="ChEBI" id="CHEBI:59789"/>
    </ligand>
</feature>
<name>A0A9D9DE64_9FIRM</name>
<reference evidence="10" key="1">
    <citation type="submission" date="2020-10" db="EMBL/GenBank/DDBJ databases">
        <authorList>
            <person name="Gilroy R."/>
        </authorList>
    </citation>
    <scope>NUCLEOTIDE SEQUENCE</scope>
    <source>
        <strain evidence="10">17113</strain>
    </source>
</reference>
<dbReference type="PANTHER" id="PTHR11727:SF7">
    <property type="entry name" value="DIMETHYLADENOSINE TRANSFERASE-RELATED"/>
    <property type="match status" value="1"/>
</dbReference>
<evidence type="ECO:0000256" key="1">
    <source>
        <dbReference type="ARBA" id="ARBA00022490"/>
    </source>
</evidence>
<evidence type="ECO:0000256" key="6">
    <source>
        <dbReference type="ARBA" id="ARBA00022884"/>
    </source>
</evidence>
<dbReference type="PROSITE" id="PS51689">
    <property type="entry name" value="SAM_RNA_A_N6_MT"/>
    <property type="match status" value="1"/>
</dbReference>
<dbReference type="InterPro" id="IPR023165">
    <property type="entry name" value="rRNA_Ade_diMease-like_C"/>
</dbReference>
<comment type="catalytic activity">
    <reaction evidence="7">
        <text>adenosine(1518)/adenosine(1519) in 16S rRNA + 4 S-adenosyl-L-methionine = N(6)-dimethyladenosine(1518)/N(6)-dimethyladenosine(1519) in 16S rRNA + 4 S-adenosyl-L-homocysteine + 4 H(+)</text>
        <dbReference type="Rhea" id="RHEA:19609"/>
        <dbReference type="Rhea" id="RHEA-COMP:10232"/>
        <dbReference type="Rhea" id="RHEA-COMP:10233"/>
        <dbReference type="ChEBI" id="CHEBI:15378"/>
        <dbReference type="ChEBI" id="CHEBI:57856"/>
        <dbReference type="ChEBI" id="CHEBI:59789"/>
        <dbReference type="ChEBI" id="CHEBI:74411"/>
        <dbReference type="ChEBI" id="CHEBI:74493"/>
        <dbReference type="EC" id="2.1.1.182"/>
    </reaction>
</comment>
<protein>
    <recommendedName>
        <fullName evidence="7">Ribosomal RNA small subunit methyltransferase A</fullName>
        <ecNumber evidence="7">2.1.1.182</ecNumber>
    </recommendedName>
    <alternativeName>
        <fullName evidence="7">16S rRNA (adenine(1518)-N(6)/adenine(1519)-N(6))-dimethyltransferase</fullName>
    </alternativeName>
    <alternativeName>
        <fullName evidence="7">16S rRNA dimethyladenosine transferase</fullName>
    </alternativeName>
    <alternativeName>
        <fullName evidence="7">16S rRNA dimethylase</fullName>
    </alternativeName>
    <alternativeName>
        <fullName evidence="7">S-adenosylmethionine-6-N', N'-adenosyl(rRNA) dimethyltransferase</fullName>
    </alternativeName>
</protein>
<dbReference type="InterPro" id="IPR001737">
    <property type="entry name" value="KsgA/Erm"/>
</dbReference>
<dbReference type="Gene3D" id="1.10.8.100">
    <property type="entry name" value="Ribosomal RNA adenine dimethylase-like, domain 2"/>
    <property type="match status" value="1"/>
</dbReference>
<dbReference type="EMBL" id="JADINA010000011">
    <property type="protein sequence ID" value="MBO8425973.1"/>
    <property type="molecule type" value="Genomic_DNA"/>
</dbReference>